<dbReference type="NCBIfam" id="TIGR00697">
    <property type="entry name" value="queuosine precursor transporter"/>
    <property type="match status" value="1"/>
</dbReference>
<keyword evidence="2" id="KW-0812">Transmembrane</keyword>
<keyword evidence="2" id="KW-0472">Membrane</keyword>
<evidence type="ECO:0000313" key="4">
    <source>
        <dbReference type="Proteomes" id="UP000050501"/>
    </source>
</evidence>
<evidence type="ECO:0000313" key="3">
    <source>
        <dbReference type="EMBL" id="KPL85126.1"/>
    </source>
</evidence>
<feature type="transmembrane region" description="Helical" evidence="2">
    <location>
        <begin position="43"/>
        <end position="64"/>
    </location>
</feature>
<gene>
    <name evidence="3" type="ORF">ADN01_06065</name>
</gene>
<dbReference type="PANTHER" id="PTHR34300:SF2">
    <property type="entry name" value="QUEUOSINE PRECURSOR TRANSPORTER-RELATED"/>
    <property type="match status" value="1"/>
</dbReference>
<feature type="transmembrane region" description="Helical" evidence="2">
    <location>
        <begin position="84"/>
        <end position="104"/>
    </location>
</feature>
<evidence type="ECO:0000256" key="1">
    <source>
        <dbReference type="NCBIfam" id="TIGR00697"/>
    </source>
</evidence>
<sequence length="186" mass="20443">MLSDIGSLQIVRFAGLSFDAGTFIYPITFTLRDLAHKTLGVKGVRVLILAGAGINVLMAGYFWFVSTLTPDEAAGSSALWGSVLAPVWRITAASIVAEVISELLDTEIYRLIVEKVTRKYQWARVLVSNSLSVPVDSFVFSFLAFYGTMPTEIVFAIVGANILIKMLVTVFSLPLIYTVREQQEVQ</sequence>
<dbReference type="EMBL" id="LGCM01000027">
    <property type="protein sequence ID" value="KPL85126.1"/>
    <property type="molecule type" value="Genomic_DNA"/>
</dbReference>
<dbReference type="Proteomes" id="UP000050501">
    <property type="component" value="Unassembled WGS sequence"/>
</dbReference>
<dbReference type="PANTHER" id="PTHR34300">
    <property type="entry name" value="QUEUOSINE PRECURSOR TRANSPORTER-RELATED"/>
    <property type="match status" value="1"/>
</dbReference>
<protein>
    <recommendedName>
        <fullName evidence="1">Queuosine precursor transporter</fullName>
    </recommendedName>
</protein>
<feature type="transmembrane region" description="Helical" evidence="2">
    <location>
        <begin position="12"/>
        <end position="31"/>
    </location>
</feature>
<dbReference type="InterPro" id="IPR003744">
    <property type="entry name" value="YhhQ"/>
</dbReference>
<dbReference type="STRING" id="229921.ADN01_06065"/>
<feature type="transmembrane region" description="Helical" evidence="2">
    <location>
        <begin position="125"/>
        <end position="147"/>
    </location>
</feature>
<accession>A0A0P6Y847</accession>
<proteinExistence type="predicted"/>
<organism evidence="3 4">
    <name type="scientific">Levilinea saccharolytica</name>
    <dbReference type="NCBI Taxonomy" id="229921"/>
    <lineage>
        <taxon>Bacteria</taxon>
        <taxon>Bacillati</taxon>
        <taxon>Chloroflexota</taxon>
        <taxon>Anaerolineae</taxon>
        <taxon>Anaerolineales</taxon>
        <taxon>Anaerolineaceae</taxon>
        <taxon>Levilinea</taxon>
    </lineage>
</organism>
<feature type="transmembrane region" description="Helical" evidence="2">
    <location>
        <begin position="153"/>
        <end position="177"/>
    </location>
</feature>
<dbReference type="AlphaFoldDB" id="A0A0P6Y847"/>
<keyword evidence="2" id="KW-1133">Transmembrane helix</keyword>
<evidence type="ECO:0000256" key="2">
    <source>
        <dbReference type="SAM" id="Phobius"/>
    </source>
</evidence>
<comment type="caution">
    <text evidence="3">The sequence shown here is derived from an EMBL/GenBank/DDBJ whole genome shotgun (WGS) entry which is preliminary data.</text>
</comment>
<dbReference type="Pfam" id="PF02592">
    <property type="entry name" value="Vut_1"/>
    <property type="match status" value="1"/>
</dbReference>
<name>A0A0P6Y847_9CHLR</name>
<reference evidence="3 4" key="1">
    <citation type="submission" date="2015-07" db="EMBL/GenBank/DDBJ databases">
        <title>Genome sequence of Levilinea saccharolytica DSM 16555.</title>
        <authorList>
            <person name="Hemp J."/>
            <person name="Ward L.M."/>
            <person name="Pace L.A."/>
            <person name="Fischer W.W."/>
        </authorList>
    </citation>
    <scope>NUCLEOTIDE SEQUENCE [LARGE SCALE GENOMIC DNA]</scope>
    <source>
        <strain evidence="3 4">KIBI-1</strain>
    </source>
</reference>
<keyword evidence="4" id="KW-1185">Reference proteome</keyword>